<dbReference type="EMBL" id="AZIL01001305">
    <property type="protein sequence ID" value="EWM24306.1"/>
    <property type="molecule type" value="Genomic_DNA"/>
</dbReference>
<dbReference type="Gene3D" id="3.40.50.12780">
    <property type="entry name" value="N-terminal domain of ligase-like"/>
    <property type="match status" value="2"/>
</dbReference>
<dbReference type="InterPro" id="IPR020845">
    <property type="entry name" value="AMP-binding_CS"/>
</dbReference>
<dbReference type="SUPFAM" id="SSF56801">
    <property type="entry name" value="Acetyl-CoA synthetase-like"/>
    <property type="match status" value="1"/>
</dbReference>
<reference evidence="4 5" key="1">
    <citation type="journal article" date="2014" name="Mol. Plant">
        <title>Chromosome Scale Genome Assembly and Transcriptome Profiling of Nannochloropsis gaditana in Nitrogen Depletion.</title>
        <authorList>
            <person name="Corteggiani Carpinelli E."/>
            <person name="Telatin A."/>
            <person name="Vitulo N."/>
            <person name="Forcato C."/>
            <person name="D'Angelo M."/>
            <person name="Schiavon R."/>
            <person name="Vezzi A."/>
            <person name="Giacometti G.M."/>
            <person name="Morosinotto T."/>
            <person name="Valle G."/>
        </authorList>
    </citation>
    <scope>NUCLEOTIDE SEQUENCE [LARGE SCALE GENOMIC DNA]</scope>
    <source>
        <strain evidence="4 5">B-31</strain>
    </source>
</reference>
<feature type="region of interest" description="Disordered" evidence="1">
    <location>
        <begin position="309"/>
        <end position="330"/>
    </location>
</feature>
<evidence type="ECO:0000256" key="2">
    <source>
        <dbReference type="SAM" id="SignalP"/>
    </source>
</evidence>
<feature type="chain" id="PRO_5007736857" evidence="2">
    <location>
        <begin position="24"/>
        <end position="889"/>
    </location>
</feature>
<organism evidence="4 5">
    <name type="scientific">Nannochloropsis gaditana</name>
    <dbReference type="NCBI Taxonomy" id="72520"/>
    <lineage>
        <taxon>Eukaryota</taxon>
        <taxon>Sar</taxon>
        <taxon>Stramenopiles</taxon>
        <taxon>Ochrophyta</taxon>
        <taxon>Eustigmatophyceae</taxon>
        <taxon>Eustigmatales</taxon>
        <taxon>Monodopsidaceae</taxon>
        <taxon>Nannochloropsis</taxon>
    </lineage>
</organism>
<comment type="caution">
    <text evidence="4">The sequence shown here is derived from an EMBL/GenBank/DDBJ whole genome shotgun (WGS) entry which is preliminary data.</text>
</comment>
<keyword evidence="2" id="KW-0732">Signal</keyword>
<evidence type="ECO:0000256" key="1">
    <source>
        <dbReference type="SAM" id="MobiDB-lite"/>
    </source>
</evidence>
<gene>
    <name evidence="4" type="ORF">Naga_100047g8</name>
</gene>
<dbReference type="PROSITE" id="PS00455">
    <property type="entry name" value="AMP_BINDING"/>
    <property type="match status" value="1"/>
</dbReference>
<feature type="region of interest" description="Disordered" evidence="1">
    <location>
        <begin position="42"/>
        <end position="81"/>
    </location>
</feature>
<keyword evidence="5" id="KW-1185">Reference proteome</keyword>
<protein>
    <submittedName>
        <fullName evidence="4">Amp-dependent synthetase and ligase</fullName>
    </submittedName>
</protein>
<dbReference type="Pfam" id="PF00501">
    <property type="entry name" value="AMP-binding"/>
    <property type="match status" value="1"/>
</dbReference>
<evidence type="ECO:0000259" key="3">
    <source>
        <dbReference type="Pfam" id="PF00501"/>
    </source>
</evidence>
<dbReference type="AlphaFoldDB" id="W7TDE5"/>
<accession>W7TDE5</accession>
<feature type="compositionally biased region" description="Gly residues" evidence="1">
    <location>
        <begin position="317"/>
        <end position="330"/>
    </location>
</feature>
<dbReference type="InterPro" id="IPR000873">
    <property type="entry name" value="AMP-dep_synth/lig_dom"/>
</dbReference>
<dbReference type="InterPro" id="IPR052987">
    <property type="entry name" value="Chloroplast_AMP-bd_Enzymes"/>
</dbReference>
<dbReference type="OrthoDB" id="16262at2759"/>
<keyword evidence="4" id="KW-0436">Ligase</keyword>
<dbReference type="InterPro" id="IPR042099">
    <property type="entry name" value="ANL_N_sf"/>
</dbReference>
<dbReference type="Pfam" id="PF23562">
    <property type="entry name" value="AMP-binding_C_3"/>
    <property type="match status" value="1"/>
</dbReference>
<dbReference type="PANTHER" id="PTHR43813:SF1">
    <property type="entry name" value="ACYL-ACTIVATING ENZYME 16, CHLOROPLASTIC-RELATED"/>
    <property type="match status" value="1"/>
</dbReference>
<feature type="signal peptide" evidence="2">
    <location>
        <begin position="1"/>
        <end position="23"/>
    </location>
</feature>
<dbReference type="Proteomes" id="UP000019335">
    <property type="component" value="Chromosome 14"/>
</dbReference>
<feature type="domain" description="AMP-dependent synthetase/ligase" evidence="3">
    <location>
        <begin position="199"/>
        <end position="686"/>
    </location>
</feature>
<evidence type="ECO:0000313" key="5">
    <source>
        <dbReference type="Proteomes" id="UP000019335"/>
    </source>
</evidence>
<dbReference type="GO" id="GO:0016874">
    <property type="term" value="F:ligase activity"/>
    <property type="evidence" value="ECO:0007669"/>
    <property type="project" value="UniProtKB-KW"/>
</dbReference>
<sequence length="889" mass="96455">MRPERLALSLIFLVWSVANVSHAFMAPLAVRLRQPLHVEHLLPARHPEPPGGRLDTARPHEVPSGSPSRHCNAGKDSSHDYGTATLSEGRHPELIDTHWTQGNPIQLLRQGHIPPFTWTPPLFSPSNATAKKTQDDKSGKSFVDTAALERAIASPGLRSVPGMWTVLAEHCGAWNMLTDPSHSVPPPSLAASSSSTPLSLTFAQAHDVIRLAAAGLHALNLRQGDHIAFFSENSARWLLAEQGASLNGCPTAVRGASASVEELQYIYRTADCKAVVLQDLSLLRKLREAGGLSSKHGPPRLVIVLRPPEGMRERQGVGSGGGEGETEGGLGPLSVATLSEEPDCGPTVSLEELLALGARHLPHYLPPDLRPSDLHTLVFTSGTTGRPKGVMLSHANLLHQVRHIDLGRNPLPGDVVLSLLPCWHIFERSSELFALARGASLVYSSVRAFKADLQRYRPHYLIVVPRLLENVHRSIKDKLSAGSPVRRRLVATLSLLSLLYTRALKQALGLVVRRPASHPPTGSRRHLFLASFVSTLRRLAYRPAAALATCFLLPGALLADLLVWKKVRQALGGRQKLVVSGGSALARYLEEFYDAAGIPVVSGYGLTETSPVIAVRRAGRLRNLVDGGVVGFPPKEVELEIRALEDEREGAPEKRRQERTRKEVGSAEGKVGIVFTRGPQVMQGYYKDPSSTRKAVGDDGWLNTGDLGYLNPGTGDLVLTGRAKDLIVLSNGENVEPQPIEDAVVERCATVEQCLVLGHDKRQLSALVVVSPQGLAARGLLPPVEAERLDALVGPSAVLLGCQGDKTALDMEADRLNADESLVRAVQKEIAAALTQDPEEFRAWEQIKNLHLLLAPFNVQSGLLTQTLKVKRVTVQDYYKEAIDRLYAQ</sequence>
<name>W7TDE5_9STRA</name>
<evidence type="ECO:0000313" key="4">
    <source>
        <dbReference type="EMBL" id="EWM24307.1"/>
    </source>
</evidence>
<dbReference type="PANTHER" id="PTHR43813">
    <property type="entry name" value="ACYL-ACTIVATING ENZYME 16, CHLOROPLASTIC-RELATED"/>
    <property type="match status" value="1"/>
</dbReference>
<dbReference type="EMBL" id="AZIL01001305">
    <property type="protein sequence ID" value="EWM24307.1"/>
    <property type="molecule type" value="Genomic_DNA"/>
</dbReference>
<proteinExistence type="predicted"/>